<dbReference type="InterPro" id="IPR055348">
    <property type="entry name" value="DctQ"/>
</dbReference>
<protein>
    <submittedName>
        <fullName evidence="11">TRAP transporter small permease</fullName>
    </submittedName>
</protein>
<evidence type="ECO:0000256" key="4">
    <source>
        <dbReference type="ARBA" id="ARBA00022519"/>
    </source>
</evidence>
<keyword evidence="6 9" id="KW-1133">Transmembrane helix</keyword>
<keyword evidence="3" id="KW-1003">Cell membrane</keyword>
<evidence type="ECO:0000256" key="9">
    <source>
        <dbReference type="SAM" id="Phobius"/>
    </source>
</evidence>
<keyword evidence="7 9" id="KW-0472">Membrane</keyword>
<evidence type="ECO:0000256" key="2">
    <source>
        <dbReference type="ARBA" id="ARBA00022448"/>
    </source>
</evidence>
<evidence type="ECO:0000256" key="5">
    <source>
        <dbReference type="ARBA" id="ARBA00022692"/>
    </source>
</evidence>
<keyword evidence="5 9" id="KW-0812">Transmembrane</keyword>
<dbReference type="Pfam" id="PF04290">
    <property type="entry name" value="DctQ"/>
    <property type="match status" value="1"/>
</dbReference>
<evidence type="ECO:0000313" key="11">
    <source>
        <dbReference type="EMBL" id="MBD3916750.1"/>
    </source>
</evidence>
<dbReference type="Proteomes" id="UP000649289">
    <property type="component" value="Unassembled WGS sequence"/>
</dbReference>
<evidence type="ECO:0000256" key="8">
    <source>
        <dbReference type="ARBA" id="ARBA00038436"/>
    </source>
</evidence>
<feature type="transmembrane region" description="Helical" evidence="9">
    <location>
        <begin position="79"/>
        <end position="100"/>
    </location>
</feature>
<keyword evidence="12" id="KW-1185">Reference proteome</keyword>
<feature type="transmembrane region" description="Helical" evidence="9">
    <location>
        <begin position="6"/>
        <end position="28"/>
    </location>
</feature>
<keyword evidence="4" id="KW-0997">Cell inner membrane</keyword>
<evidence type="ECO:0000259" key="10">
    <source>
        <dbReference type="Pfam" id="PF04290"/>
    </source>
</evidence>
<comment type="similarity">
    <text evidence="8">Belongs to the TRAP transporter small permease family.</text>
</comment>
<name>A0ABR8MMG0_9ACTN</name>
<keyword evidence="2" id="KW-0813">Transport</keyword>
<organism evidence="11 12">
    <name type="scientific">Nocardioides hwasunensis</name>
    <dbReference type="NCBI Taxonomy" id="397258"/>
    <lineage>
        <taxon>Bacteria</taxon>
        <taxon>Bacillati</taxon>
        <taxon>Actinomycetota</taxon>
        <taxon>Actinomycetes</taxon>
        <taxon>Propionibacteriales</taxon>
        <taxon>Nocardioidaceae</taxon>
        <taxon>Nocardioides</taxon>
    </lineage>
</organism>
<dbReference type="EMBL" id="JACXYY010000009">
    <property type="protein sequence ID" value="MBD3916750.1"/>
    <property type="molecule type" value="Genomic_DNA"/>
</dbReference>
<accession>A0ABR8MMG0</accession>
<gene>
    <name evidence="11" type="ORF">IEZ25_19185</name>
</gene>
<dbReference type="PANTHER" id="PTHR35011">
    <property type="entry name" value="2,3-DIKETO-L-GULONATE TRAP TRANSPORTER SMALL PERMEASE PROTEIN YIAM"/>
    <property type="match status" value="1"/>
</dbReference>
<feature type="domain" description="Tripartite ATP-independent periplasmic transporters DctQ component" evidence="10">
    <location>
        <begin position="19"/>
        <end position="151"/>
    </location>
</feature>
<comment type="caution">
    <text evidence="11">The sequence shown here is derived from an EMBL/GenBank/DDBJ whole genome shotgun (WGS) entry which is preliminary data.</text>
</comment>
<proteinExistence type="inferred from homology"/>
<reference evidence="11 12" key="1">
    <citation type="submission" date="2020-09" db="EMBL/GenBank/DDBJ databases">
        <title>novel species in genus Nocardioides.</title>
        <authorList>
            <person name="Zhang G."/>
        </authorList>
    </citation>
    <scope>NUCLEOTIDE SEQUENCE [LARGE SCALE GENOMIC DNA]</scope>
    <source>
        <strain evidence="11 12">19197</strain>
    </source>
</reference>
<evidence type="ECO:0000256" key="7">
    <source>
        <dbReference type="ARBA" id="ARBA00023136"/>
    </source>
</evidence>
<evidence type="ECO:0000313" key="12">
    <source>
        <dbReference type="Proteomes" id="UP000649289"/>
    </source>
</evidence>
<dbReference type="PANTHER" id="PTHR35011:SF10">
    <property type="entry name" value="TRAP TRANSPORTER SMALL PERMEASE PROTEIN"/>
    <property type="match status" value="1"/>
</dbReference>
<dbReference type="RefSeq" id="WP_191201089.1">
    <property type="nucleotide sequence ID" value="NZ_BAAAPA010000001.1"/>
</dbReference>
<evidence type="ECO:0000256" key="6">
    <source>
        <dbReference type="ARBA" id="ARBA00022989"/>
    </source>
</evidence>
<feature type="transmembrane region" description="Helical" evidence="9">
    <location>
        <begin position="40"/>
        <end position="59"/>
    </location>
</feature>
<sequence length="173" mass="18391">MERLTAAVAAVGALAIAVIMVLTVADVLRRTLTDRSIQGVIEVAPLLLLSAAALGMGYAEQIGVHVRTSMVTSRLPRVAALAFRSAGSLVSLVVLAWVAWEALDRAIASIQNSDVTPGFVAYPTWPAQVLVPVGFALFAVHVCIRLVDDVRALRSGEAFEEVEDEFVLEATHA</sequence>
<comment type="subcellular location">
    <subcellularLocation>
        <location evidence="1">Cell inner membrane</location>
        <topology evidence="1">Multi-pass membrane protein</topology>
    </subcellularLocation>
</comment>
<evidence type="ECO:0000256" key="1">
    <source>
        <dbReference type="ARBA" id="ARBA00004429"/>
    </source>
</evidence>
<dbReference type="InterPro" id="IPR007387">
    <property type="entry name" value="TRAP_DctQ"/>
</dbReference>
<evidence type="ECO:0000256" key="3">
    <source>
        <dbReference type="ARBA" id="ARBA00022475"/>
    </source>
</evidence>